<evidence type="ECO:0000259" key="2">
    <source>
        <dbReference type="Pfam" id="PF20434"/>
    </source>
</evidence>
<proteinExistence type="predicted"/>
<keyword evidence="4" id="KW-1185">Reference proteome</keyword>
<dbReference type="PANTHER" id="PTHR48081:SF6">
    <property type="entry name" value="PEPTIDASE S9 PROLYL OLIGOPEPTIDASE CATALYTIC DOMAIN-CONTAINING PROTEIN"/>
    <property type="match status" value="1"/>
</dbReference>
<dbReference type="Proteomes" id="UP000050934">
    <property type="component" value="Unassembled WGS sequence"/>
</dbReference>
<dbReference type="AlphaFoldDB" id="A0A0R2I9B3"/>
<dbReference type="PANTHER" id="PTHR48081">
    <property type="entry name" value="AB HYDROLASE SUPERFAMILY PROTEIN C4A8.06C"/>
    <property type="match status" value="1"/>
</dbReference>
<feature type="domain" description="BD-FAE-like" evidence="2">
    <location>
        <begin position="22"/>
        <end position="216"/>
    </location>
</feature>
<dbReference type="RefSeq" id="WP_057741947.1">
    <property type="nucleotide sequence ID" value="NZ_JQBW01000010.1"/>
</dbReference>
<dbReference type="STRING" id="396268.IV45_GL000938"/>
<dbReference type="PATRIC" id="fig|396268.3.peg.950"/>
<dbReference type="InterPro" id="IPR050300">
    <property type="entry name" value="GDXG_lipolytic_enzyme"/>
</dbReference>
<evidence type="ECO:0000256" key="1">
    <source>
        <dbReference type="ARBA" id="ARBA00022801"/>
    </source>
</evidence>
<keyword evidence="1" id="KW-0378">Hydrolase</keyword>
<evidence type="ECO:0000313" key="3">
    <source>
        <dbReference type="EMBL" id="KRN58490.1"/>
    </source>
</evidence>
<accession>A0A0R2I9B3</accession>
<dbReference type="OrthoDB" id="9794725at2"/>
<name>A0A0R2I9B3_9LACO</name>
<dbReference type="SUPFAM" id="SSF53474">
    <property type="entry name" value="alpha/beta-Hydrolases"/>
    <property type="match status" value="1"/>
</dbReference>
<dbReference type="EMBL" id="JQBW01000010">
    <property type="protein sequence ID" value="KRN58490.1"/>
    <property type="molecule type" value="Genomic_DNA"/>
</dbReference>
<dbReference type="InterPro" id="IPR029058">
    <property type="entry name" value="AB_hydrolase_fold"/>
</dbReference>
<comment type="caution">
    <text evidence="3">The sequence shown here is derived from an EMBL/GenBank/DDBJ whole genome shotgun (WGS) entry which is preliminary data.</text>
</comment>
<protein>
    <submittedName>
        <fullName evidence="3">Pectin acetylesterase</fullName>
    </submittedName>
</protein>
<reference evidence="3 4" key="1">
    <citation type="journal article" date="2015" name="Genome Announc.">
        <title>Expanding the biotechnology potential of lactobacilli through comparative genomics of 213 strains and associated genera.</title>
        <authorList>
            <person name="Sun Z."/>
            <person name="Harris H.M."/>
            <person name="McCann A."/>
            <person name="Guo C."/>
            <person name="Argimon S."/>
            <person name="Zhang W."/>
            <person name="Yang X."/>
            <person name="Jeffery I.B."/>
            <person name="Cooney J.C."/>
            <person name="Kagawa T.F."/>
            <person name="Liu W."/>
            <person name="Song Y."/>
            <person name="Salvetti E."/>
            <person name="Wrobel A."/>
            <person name="Rasinkangas P."/>
            <person name="Parkhill J."/>
            <person name="Rea M.C."/>
            <person name="O'Sullivan O."/>
            <person name="Ritari J."/>
            <person name="Douillard F.P."/>
            <person name="Paul Ross R."/>
            <person name="Yang R."/>
            <person name="Briner A.E."/>
            <person name="Felis G.E."/>
            <person name="de Vos W.M."/>
            <person name="Barrangou R."/>
            <person name="Klaenhammer T.R."/>
            <person name="Caufield P.W."/>
            <person name="Cui Y."/>
            <person name="Zhang H."/>
            <person name="O'Toole P.W."/>
        </authorList>
    </citation>
    <scope>NUCLEOTIDE SEQUENCE [LARGE SCALE GENOMIC DNA]</scope>
    <source>
        <strain evidence="3 4">DSM 17896</strain>
    </source>
</reference>
<dbReference type="InterPro" id="IPR049492">
    <property type="entry name" value="BD-FAE-like_dom"/>
</dbReference>
<dbReference type="GO" id="GO:0016787">
    <property type="term" value="F:hydrolase activity"/>
    <property type="evidence" value="ECO:0007669"/>
    <property type="project" value="UniProtKB-KW"/>
</dbReference>
<gene>
    <name evidence="3" type="ORF">IV45_GL000938</name>
</gene>
<sequence length="281" mass="30809">MRLIKENISSPLGQAVLKGYVLDNYDNVDPDRKRPAIIICPGGGFDHLSPREGEPVAVRMLSHGFQAFILEYSLDPARFPVAVSELAAAVKYLRQHAQSLHIASDAIWVAGMSAGGHVAASLGVYWHNPLLNDLGFDPQQIQPNGLLLGYPVITSGQFAHRYSINSLLGDDSNNPQALKSVSLEEQVSKFTPPTFLWSTADDQSVPCENAILFANAMKAHHRPFQLHVFPSGRHGSSLGTAETALPDGKYRAASIVSWPEMFTDWAQNIGHTFLNFHQQSK</sequence>
<dbReference type="Pfam" id="PF20434">
    <property type="entry name" value="BD-FAE"/>
    <property type="match status" value="1"/>
</dbReference>
<organism evidence="3 4">
    <name type="scientific">Limosilactobacillus secaliphilus</name>
    <dbReference type="NCBI Taxonomy" id="396268"/>
    <lineage>
        <taxon>Bacteria</taxon>
        <taxon>Bacillati</taxon>
        <taxon>Bacillota</taxon>
        <taxon>Bacilli</taxon>
        <taxon>Lactobacillales</taxon>
        <taxon>Lactobacillaceae</taxon>
        <taxon>Limosilactobacillus</taxon>
    </lineage>
</organism>
<evidence type="ECO:0000313" key="4">
    <source>
        <dbReference type="Proteomes" id="UP000050934"/>
    </source>
</evidence>
<dbReference type="Gene3D" id="3.40.50.1820">
    <property type="entry name" value="alpha/beta hydrolase"/>
    <property type="match status" value="1"/>
</dbReference>